<sequence>MVPLPAQGHLNQLLHLSRLVSAHDIPVHFVGTTTHNRQAKLRVHGWDPLSISNFKSHDFPLHTFSNPPPDPNSSTKFPVQIIPSLKSTTNLRKPIYNLVEKLSATVGKIVVIYDSLMPYVVQDISSIPNAESYCFQSISAFSLYSFYWEGKGKPILATEAEIIRQVPSIEECVPPELLEFSKIQEDAPKFNSGDIYNTSRVIEGLYVDLLAKEKTTGTDKIWAIGPFNPVSAPGKRDLTVRHKYLDWLDKLELNSVIFISFGSTSSLSDEQINEIAFGLERSEVKFIWVLRDADKGDIFAVKDWERRDEVISSVRVEKAVRTLMRSAEGDEIRKIAAKLGDALKKSLMEGGETRKEMDSFVAHITR</sequence>
<dbReference type="Gene3D" id="3.40.50.2000">
    <property type="entry name" value="Glycogen Phosphorylase B"/>
    <property type="match status" value="2"/>
</dbReference>
<comment type="similarity">
    <text evidence="1">Belongs to the UDP-glycosyltransferase family.</text>
</comment>
<evidence type="ECO:0000313" key="3">
    <source>
        <dbReference type="EMBL" id="KAG8371982.1"/>
    </source>
</evidence>
<dbReference type="AlphaFoldDB" id="A0AAV6WU89"/>
<dbReference type="Pfam" id="PF26168">
    <property type="entry name" value="Glyco_transf_N"/>
    <property type="match status" value="1"/>
</dbReference>
<name>A0AAV6WU89_9LAMI</name>
<dbReference type="SUPFAM" id="SSF53756">
    <property type="entry name" value="UDP-Glycosyltransferase/glycogen phosphorylase"/>
    <property type="match status" value="1"/>
</dbReference>
<dbReference type="Proteomes" id="UP000826271">
    <property type="component" value="Unassembled WGS sequence"/>
</dbReference>
<dbReference type="PANTHER" id="PTHR48044:SF23">
    <property type="entry name" value="ANTHOCYANIDIN 3-O-GLUCOSYLTRANSFERASE-LIKE"/>
    <property type="match status" value="1"/>
</dbReference>
<feature type="domain" description="Glycosyltransferase N-terminal" evidence="2">
    <location>
        <begin position="1"/>
        <end position="229"/>
    </location>
</feature>
<evidence type="ECO:0000313" key="4">
    <source>
        <dbReference type="Proteomes" id="UP000826271"/>
    </source>
</evidence>
<reference evidence="3" key="1">
    <citation type="submission" date="2019-10" db="EMBL/GenBank/DDBJ databases">
        <authorList>
            <person name="Zhang R."/>
            <person name="Pan Y."/>
            <person name="Wang J."/>
            <person name="Ma R."/>
            <person name="Yu S."/>
        </authorList>
    </citation>
    <scope>NUCLEOTIDE SEQUENCE</scope>
    <source>
        <strain evidence="3">LA-IB0</strain>
        <tissue evidence="3">Leaf</tissue>
    </source>
</reference>
<protein>
    <recommendedName>
        <fullName evidence="2">Glycosyltransferase N-terminal domain-containing protein</fullName>
    </recommendedName>
</protein>
<dbReference type="EMBL" id="WHWC01000012">
    <property type="protein sequence ID" value="KAG8371982.1"/>
    <property type="molecule type" value="Genomic_DNA"/>
</dbReference>
<keyword evidence="4" id="KW-1185">Reference proteome</keyword>
<dbReference type="GO" id="GO:0008194">
    <property type="term" value="F:UDP-glycosyltransferase activity"/>
    <property type="evidence" value="ECO:0007669"/>
    <property type="project" value="UniProtKB-ARBA"/>
</dbReference>
<accession>A0AAV6WU89</accession>
<gene>
    <name evidence="3" type="ORF">BUALT_Bualt12G0019400</name>
</gene>
<dbReference type="PANTHER" id="PTHR48044">
    <property type="entry name" value="GLYCOSYLTRANSFERASE"/>
    <property type="match status" value="1"/>
</dbReference>
<organism evidence="3 4">
    <name type="scientific">Buddleja alternifolia</name>
    <dbReference type="NCBI Taxonomy" id="168488"/>
    <lineage>
        <taxon>Eukaryota</taxon>
        <taxon>Viridiplantae</taxon>
        <taxon>Streptophyta</taxon>
        <taxon>Embryophyta</taxon>
        <taxon>Tracheophyta</taxon>
        <taxon>Spermatophyta</taxon>
        <taxon>Magnoliopsida</taxon>
        <taxon>eudicotyledons</taxon>
        <taxon>Gunneridae</taxon>
        <taxon>Pentapetalae</taxon>
        <taxon>asterids</taxon>
        <taxon>lamiids</taxon>
        <taxon>Lamiales</taxon>
        <taxon>Scrophulariaceae</taxon>
        <taxon>Buddlejeae</taxon>
        <taxon>Buddleja</taxon>
    </lineage>
</organism>
<evidence type="ECO:0000256" key="1">
    <source>
        <dbReference type="ARBA" id="ARBA00009995"/>
    </source>
</evidence>
<dbReference type="FunFam" id="3.40.50.2000:FF:000238">
    <property type="entry name" value="Glycosyltransferase"/>
    <property type="match status" value="1"/>
</dbReference>
<proteinExistence type="inferred from homology"/>
<evidence type="ECO:0000259" key="2">
    <source>
        <dbReference type="Pfam" id="PF26168"/>
    </source>
</evidence>
<comment type="caution">
    <text evidence="3">The sequence shown here is derived from an EMBL/GenBank/DDBJ whole genome shotgun (WGS) entry which is preliminary data.</text>
</comment>
<dbReference type="InterPro" id="IPR058980">
    <property type="entry name" value="Glyco_transf_N"/>
</dbReference>